<comment type="caution">
    <text evidence="2">The sequence shown here is derived from an EMBL/GenBank/DDBJ whole genome shotgun (WGS) entry which is preliminary data.</text>
</comment>
<accession>A0A8H8R138</accession>
<reference evidence="2 3" key="1">
    <citation type="submission" date="2018-05" db="EMBL/GenBank/DDBJ databases">
        <title>Genome sequencing and assembly of the regulated plant pathogen Lachnellula willkommii and related sister species for the development of diagnostic species identification markers.</title>
        <authorList>
            <person name="Giroux E."/>
            <person name="Bilodeau G."/>
        </authorList>
    </citation>
    <scope>NUCLEOTIDE SEQUENCE [LARGE SCALE GENOMIC DNA]</scope>
    <source>
        <strain evidence="2 3">CBS 185.66</strain>
    </source>
</reference>
<evidence type="ECO:0000313" key="2">
    <source>
        <dbReference type="EMBL" id="TVY26146.1"/>
    </source>
</evidence>
<evidence type="ECO:0008006" key="4">
    <source>
        <dbReference type="Google" id="ProtNLM"/>
    </source>
</evidence>
<feature type="transmembrane region" description="Helical" evidence="1">
    <location>
        <begin position="58"/>
        <end position="77"/>
    </location>
</feature>
<evidence type="ECO:0000256" key="1">
    <source>
        <dbReference type="SAM" id="Phobius"/>
    </source>
</evidence>
<feature type="transmembrane region" description="Helical" evidence="1">
    <location>
        <begin position="89"/>
        <end position="108"/>
    </location>
</feature>
<feature type="transmembrane region" description="Helical" evidence="1">
    <location>
        <begin position="7"/>
        <end position="30"/>
    </location>
</feature>
<dbReference type="EMBL" id="QGMH01000076">
    <property type="protein sequence ID" value="TVY26146.1"/>
    <property type="molecule type" value="Genomic_DNA"/>
</dbReference>
<name>A0A8H8R138_9HELO</name>
<evidence type="ECO:0000313" key="3">
    <source>
        <dbReference type="Proteomes" id="UP000431533"/>
    </source>
</evidence>
<sequence length="225" mass="24530">MARDNILLSYIVMDLLFVISGGLLIGFALITETEAKSVPTINTIARDLLLNRCPLNAAVGNAVMVFVTFLISVPAMVMPTTRGWLKFHGFMTAVCALFTMIIGLDIWFDTLKTRKNLSLVWDQQPVSSQSLLQQKLDCCGYANSTSPPFAVDTTCPNALVAAARVGCVGPFSRYANNFLDLVFTGAFGIVGIDVALVLSTTMLLKSRKEKERYRHIDEKNGAGAL</sequence>
<dbReference type="GeneID" id="41985572"/>
<keyword evidence="1" id="KW-0472">Membrane</keyword>
<dbReference type="Proteomes" id="UP000431533">
    <property type="component" value="Unassembled WGS sequence"/>
</dbReference>
<organism evidence="2 3">
    <name type="scientific">Lachnellula hyalina</name>
    <dbReference type="NCBI Taxonomy" id="1316788"/>
    <lineage>
        <taxon>Eukaryota</taxon>
        <taxon>Fungi</taxon>
        <taxon>Dikarya</taxon>
        <taxon>Ascomycota</taxon>
        <taxon>Pezizomycotina</taxon>
        <taxon>Leotiomycetes</taxon>
        <taxon>Helotiales</taxon>
        <taxon>Lachnaceae</taxon>
        <taxon>Lachnellula</taxon>
    </lineage>
</organism>
<keyword evidence="3" id="KW-1185">Reference proteome</keyword>
<dbReference type="AlphaFoldDB" id="A0A8H8R138"/>
<keyword evidence="1" id="KW-0812">Transmembrane</keyword>
<protein>
    <recommendedName>
        <fullName evidence="4">Tetraspanin</fullName>
    </recommendedName>
</protein>
<dbReference type="OrthoDB" id="2279611at2759"/>
<proteinExistence type="predicted"/>
<feature type="transmembrane region" description="Helical" evidence="1">
    <location>
        <begin position="181"/>
        <end position="204"/>
    </location>
</feature>
<keyword evidence="1" id="KW-1133">Transmembrane helix</keyword>
<dbReference type="RefSeq" id="XP_031004934.1">
    <property type="nucleotide sequence ID" value="XM_031150321.1"/>
</dbReference>
<gene>
    <name evidence="2" type="ORF">LHYA1_G005374</name>
</gene>